<keyword evidence="2" id="KW-1185">Reference proteome</keyword>
<dbReference type="Proteomes" id="UP000192140">
    <property type="component" value="Unassembled WGS sequence"/>
</dbReference>
<evidence type="ECO:0000313" key="2">
    <source>
        <dbReference type="Proteomes" id="UP000192140"/>
    </source>
</evidence>
<dbReference type="AlphaFoldDB" id="A0A1S7TR04"/>
<gene>
    <name evidence="1" type="ORF">AGR7A_Cc290742</name>
</gene>
<protein>
    <submittedName>
        <fullName evidence="1">Uncharacterized protein</fullName>
    </submittedName>
</protein>
<comment type="caution">
    <text evidence="1">The sequence shown here is derived from an EMBL/GenBank/DDBJ whole genome shotgun (WGS) entry which is preliminary data.</text>
</comment>
<evidence type="ECO:0000313" key="1">
    <source>
        <dbReference type="EMBL" id="CVI56981.1"/>
    </source>
</evidence>
<sequence length="87" mass="8814">MVEAEKSGMTNASILRHSTAVVVLALGLLVGLGGWAAFAKLAGAVVATGRVVVEGNSKKSSIFPVASSVRSMLPKVTGSRPVRCCCG</sequence>
<reference evidence="1" key="1">
    <citation type="submission" date="2016-01" db="EMBL/GenBank/DDBJ databases">
        <authorList>
            <person name="Regsiter A."/>
            <person name="william w."/>
        </authorList>
    </citation>
    <scope>NUCLEOTIDE SEQUENCE</scope>
    <source>
        <strain evidence="1">NCPPB 1641</strain>
    </source>
</reference>
<organism evidence="1 2">
    <name type="scientific">Agrobacterium deltaense NCPPB 1641</name>
    <dbReference type="NCBI Taxonomy" id="1183425"/>
    <lineage>
        <taxon>Bacteria</taxon>
        <taxon>Pseudomonadati</taxon>
        <taxon>Pseudomonadota</taxon>
        <taxon>Alphaproteobacteria</taxon>
        <taxon>Hyphomicrobiales</taxon>
        <taxon>Rhizobiaceae</taxon>
        <taxon>Rhizobium/Agrobacterium group</taxon>
        <taxon>Agrobacterium</taxon>
    </lineage>
</organism>
<accession>A0A1S7TR04</accession>
<proteinExistence type="predicted"/>
<name>A0A1S7TR04_9HYPH</name>
<dbReference type="EMBL" id="FCNP01000022">
    <property type="protein sequence ID" value="CVI56981.1"/>
    <property type="molecule type" value="Genomic_DNA"/>
</dbReference>